<feature type="compositionally biased region" description="Basic and acidic residues" evidence="1">
    <location>
        <begin position="50"/>
        <end position="59"/>
    </location>
</feature>
<sequence length="90" mass="9304">MSTAVLLKAPAPQSAAAAGPVHGSPAWTGGRVRNRRERQRAARCFTGPEPARRTRRPELSKTGAAASRQSAPSSIAPPSGRPGHGTVESP</sequence>
<proteinExistence type="predicted"/>
<dbReference type="EMBL" id="PVTJ01000002">
    <property type="protein sequence ID" value="PRY60682.1"/>
    <property type="molecule type" value="Genomic_DNA"/>
</dbReference>
<gene>
    <name evidence="2" type="ORF">B0I28_102291</name>
</gene>
<dbReference type="Proteomes" id="UP000238176">
    <property type="component" value="Unassembled WGS sequence"/>
</dbReference>
<accession>A0A2T0URY2</accession>
<organism evidence="2 3">
    <name type="scientific">Glycomyces artemisiae</name>
    <dbReference type="NCBI Taxonomy" id="1076443"/>
    <lineage>
        <taxon>Bacteria</taxon>
        <taxon>Bacillati</taxon>
        <taxon>Actinomycetota</taxon>
        <taxon>Actinomycetes</taxon>
        <taxon>Glycomycetales</taxon>
        <taxon>Glycomycetaceae</taxon>
        <taxon>Glycomyces</taxon>
    </lineage>
</organism>
<feature type="compositionally biased region" description="Low complexity" evidence="1">
    <location>
        <begin position="9"/>
        <end position="20"/>
    </location>
</feature>
<evidence type="ECO:0000256" key="1">
    <source>
        <dbReference type="SAM" id="MobiDB-lite"/>
    </source>
</evidence>
<reference evidence="2 3" key="1">
    <citation type="submission" date="2018-03" db="EMBL/GenBank/DDBJ databases">
        <title>Genomic Encyclopedia of Type Strains, Phase III (KMG-III): the genomes of soil and plant-associated and newly described type strains.</title>
        <authorList>
            <person name="Whitman W."/>
        </authorList>
    </citation>
    <scope>NUCLEOTIDE SEQUENCE [LARGE SCALE GENOMIC DNA]</scope>
    <source>
        <strain evidence="2 3">CGMCC 4.7067</strain>
    </source>
</reference>
<feature type="region of interest" description="Disordered" evidence="1">
    <location>
        <begin position="1"/>
        <end position="90"/>
    </location>
</feature>
<dbReference type="AlphaFoldDB" id="A0A2T0URY2"/>
<protein>
    <submittedName>
        <fullName evidence="2">Uncharacterized protein</fullName>
    </submittedName>
</protein>
<evidence type="ECO:0000313" key="3">
    <source>
        <dbReference type="Proteomes" id="UP000238176"/>
    </source>
</evidence>
<keyword evidence="3" id="KW-1185">Reference proteome</keyword>
<name>A0A2T0URY2_9ACTN</name>
<comment type="caution">
    <text evidence="2">The sequence shown here is derived from an EMBL/GenBank/DDBJ whole genome shotgun (WGS) entry which is preliminary data.</text>
</comment>
<evidence type="ECO:0000313" key="2">
    <source>
        <dbReference type="EMBL" id="PRY60682.1"/>
    </source>
</evidence>